<protein>
    <submittedName>
        <fullName evidence="2">DUF448 domain-containing protein</fullName>
    </submittedName>
</protein>
<accession>A0A2N6VP05</accession>
<dbReference type="SUPFAM" id="SSF64376">
    <property type="entry name" value="YlxR-like"/>
    <property type="match status" value="1"/>
</dbReference>
<dbReference type="RefSeq" id="WP_083801448.1">
    <property type="nucleotide sequence ID" value="NZ_PNHK01000002.1"/>
</dbReference>
<organism evidence="2 3">
    <name type="scientific">Brevibacterium paucivorans</name>
    <dbReference type="NCBI Taxonomy" id="170994"/>
    <lineage>
        <taxon>Bacteria</taxon>
        <taxon>Bacillati</taxon>
        <taxon>Actinomycetota</taxon>
        <taxon>Actinomycetes</taxon>
        <taxon>Micrococcales</taxon>
        <taxon>Brevibacteriaceae</taxon>
        <taxon>Brevibacterium</taxon>
    </lineage>
</organism>
<dbReference type="OrthoDB" id="5244965at2"/>
<dbReference type="InterPro" id="IPR035931">
    <property type="entry name" value="YlxR-like_sf"/>
</dbReference>
<dbReference type="Proteomes" id="UP000235598">
    <property type="component" value="Unassembled WGS sequence"/>
</dbReference>
<reference evidence="2 3" key="1">
    <citation type="submission" date="2017-09" db="EMBL/GenBank/DDBJ databases">
        <title>Bacterial strain isolated from the female urinary microbiota.</title>
        <authorList>
            <person name="Thomas-White K."/>
            <person name="Kumar N."/>
            <person name="Forster S."/>
            <person name="Putonti C."/>
            <person name="Lawley T."/>
            <person name="Wolfe A.J."/>
        </authorList>
    </citation>
    <scope>NUCLEOTIDE SEQUENCE [LARGE SCALE GENOMIC DNA]</scope>
    <source>
        <strain evidence="2 3">UMB1301</strain>
    </source>
</reference>
<dbReference type="EMBL" id="PNHK01000002">
    <property type="protein sequence ID" value="PMD05743.1"/>
    <property type="molecule type" value="Genomic_DNA"/>
</dbReference>
<gene>
    <name evidence="2" type="ORF">CJ199_07010</name>
</gene>
<name>A0A2N6VP05_9MICO</name>
<evidence type="ECO:0000313" key="2">
    <source>
        <dbReference type="EMBL" id="PMD05743.1"/>
    </source>
</evidence>
<dbReference type="InterPro" id="IPR037465">
    <property type="entry name" value="YlxR"/>
</dbReference>
<dbReference type="PANTHER" id="PTHR34215">
    <property type="entry name" value="BLL0784 PROTEIN"/>
    <property type="match status" value="1"/>
</dbReference>
<feature type="domain" description="YlxR" evidence="1">
    <location>
        <begin position="1"/>
        <end position="62"/>
    </location>
</feature>
<proteinExistence type="predicted"/>
<dbReference type="Pfam" id="PF04296">
    <property type="entry name" value="YlxR"/>
    <property type="match status" value="1"/>
</dbReference>
<comment type="caution">
    <text evidence="2">The sequence shown here is derived from an EMBL/GenBank/DDBJ whole genome shotgun (WGS) entry which is preliminary data.</text>
</comment>
<dbReference type="Gene3D" id="3.30.1230.10">
    <property type="entry name" value="YlxR-like"/>
    <property type="match status" value="1"/>
</dbReference>
<sequence length="75" mass="8385">MCVGCRKVEPTSKLSRFVSVQGSLTADTQRTLPGRGMWIHPTQACWKTARKKNAFARALRVRNLEVPDLPITESS</sequence>
<evidence type="ECO:0000313" key="3">
    <source>
        <dbReference type="Proteomes" id="UP000235598"/>
    </source>
</evidence>
<evidence type="ECO:0000259" key="1">
    <source>
        <dbReference type="Pfam" id="PF04296"/>
    </source>
</evidence>
<dbReference type="AlphaFoldDB" id="A0A2N6VP05"/>
<dbReference type="InterPro" id="IPR007393">
    <property type="entry name" value="YlxR_dom"/>
</dbReference>
<dbReference type="PANTHER" id="PTHR34215:SF1">
    <property type="entry name" value="YLXR DOMAIN-CONTAINING PROTEIN"/>
    <property type="match status" value="1"/>
</dbReference>